<dbReference type="GeneID" id="83014993"/>
<protein>
    <submittedName>
        <fullName evidence="1">Uncharacterized protein</fullName>
    </submittedName>
</protein>
<sequence length="115" mass="12522">MKVIYHIDTMEAWTMTLGNVRNMLDGLHQNQESYEIEVLANGPAVRGYLPGILPDSLNVVMAQAKAEGVVFAACRNALRAQALNPESLIEKTVVVPAGVIELAQKQQAGFAYIKP</sequence>
<dbReference type="Gene3D" id="3.40.1260.10">
    <property type="entry name" value="DsrEFH-like"/>
    <property type="match status" value="1"/>
</dbReference>
<dbReference type="EMBL" id="QRUP01000006">
    <property type="protein sequence ID" value="RGR75009.1"/>
    <property type="molecule type" value="Genomic_DNA"/>
</dbReference>
<reference evidence="1 2" key="1">
    <citation type="submission" date="2018-08" db="EMBL/GenBank/DDBJ databases">
        <title>A genome reference for cultivated species of the human gut microbiota.</title>
        <authorList>
            <person name="Zou Y."/>
            <person name="Xue W."/>
            <person name="Luo G."/>
        </authorList>
    </citation>
    <scope>NUCLEOTIDE SEQUENCE [LARGE SCALE GENOMIC DNA]</scope>
    <source>
        <strain evidence="1 2">AF24-29</strain>
    </source>
</reference>
<organism evidence="1 2">
    <name type="scientific">Holdemania filiformis</name>
    <dbReference type="NCBI Taxonomy" id="61171"/>
    <lineage>
        <taxon>Bacteria</taxon>
        <taxon>Bacillati</taxon>
        <taxon>Bacillota</taxon>
        <taxon>Erysipelotrichia</taxon>
        <taxon>Erysipelotrichales</taxon>
        <taxon>Erysipelotrichaceae</taxon>
        <taxon>Holdemania</taxon>
    </lineage>
</organism>
<dbReference type="InterPro" id="IPR003787">
    <property type="entry name" value="Sulphur_relay_DsrE/F-like"/>
</dbReference>
<accession>A0A412G3C5</accession>
<proteinExistence type="predicted"/>
<comment type="caution">
    <text evidence="1">The sequence shown here is derived from an EMBL/GenBank/DDBJ whole genome shotgun (WGS) entry which is preliminary data.</text>
</comment>
<gene>
    <name evidence="1" type="ORF">DWY25_06190</name>
</gene>
<keyword evidence="2" id="KW-1185">Reference proteome</keyword>
<dbReference type="Pfam" id="PF02635">
    <property type="entry name" value="DsrE"/>
    <property type="match status" value="1"/>
</dbReference>
<dbReference type="InterPro" id="IPR027396">
    <property type="entry name" value="DsrEFH-like"/>
</dbReference>
<dbReference type="SUPFAM" id="SSF75169">
    <property type="entry name" value="DsrEFH-like"/>
    <property type="match status" value="1"/>
</dbReference>
<name>A0A412G3C5_9FIRM</name>
<evidence type="ECO:0000313" key="1">
    <source>
        <dbReference type="EMBL" id="RGR75009.1"/>
    </source>
</evidence>
<dbReference type="RefSeq" id="WP_117894506.1">
    <property type="nucleotide sequence ID" value="NZ_CABJCV010000006.1"/>
</dbReference>
<dbReference type="Proteomes" id="UP000284178">
    <property type="component" value="Unassembled WGS sequence"/>
</dbReference>
<evidence type="ECO:0000313" key="2">
    <source>
        <dbReference type="Proteomes" id="UP000284178"/>
    </source>
</evidence>
<dbReference type="PANTHER" id="PTHR37691">
    <property type="entry name" value="BLR3518 PROTEIN"/>
    <property type="match status" value="1"/>
</dbReference>
<dbReference type="AlphaFoldDB" id="A0A412G3C5"/>
<dbReference type="PANTHER" id="PTHR37691:SF1">
    <property type="entry name" value="BLR3518 PROTEIN"/>
    <property type="match status" value="1"/>
</dbReference>